<protein>
    <submittedName>
        <fullName evidence="2">Uncharacterized protein</fullName>
    </submittedName>
</protein>
<evidence type="ECO:0000256" key="1">
    <source>
        <dbReference type="SAM" id="MobiDB-lite"/>
    </source>
</evidence>
<reference evidence="2" key="1">
    <citation type="submission" date="2018-04" db="EMBL/GenBank/DDBJ databases">
        <title>WGS assembly of Panicum hallii.</title>
        <authorList>
            <person name="Lovell J."/>
            <person name="Jenkins J."/>
            <person name="Lowry D."/>
            <person name="Mamidi S."/>
            <person name="Sreedasyam A."/>
            <person name="Weng X."/>
            <person name="Barry K."/>
            <person name="Bonette J."/>
            <person name="Campitelli B."/>
            <person name="Daum C."/>
            <person name="Gordon S."/>
            <person name="Gould B."/>
            <person name="Lipzen A."/>
            <person name="Macqueen A."/>
            <person name="Palacio-Mejia J."/>
            <person name="Plott C."/>
            <person name="Shakirov E."/>
            <person name="Shu S."/>
            <person name="Yoshinaga Y."/>
            <person name="Zane M."/>
            <person name="Rokhsar D."/>
            <person name="Grimwood J."/>
            <person name="Schmutz J."/>
            <person name="Juenger T."/>
        </authorList>
    </citation>
    <scope>NUCLEOTIDE SEQUENCE [LARGE SCALE GENOMIC DNA]</scope>
    <source>
        <strain evidence="2">FIL2</strain>
    </source>
</reference>
<name>A0A2T8KPB3_9POAL</name>
<dbReference type="EMBL" id="CM008047">
    <property type="protein sequence ID" value="PVH63994.1"/>
    <property type="molecule type" value="Genomic_DNA"/>
</dbReference>
<dbReference type="Proteomes" id="UP000243499">
    <property type="component" value="Chromosome 2"/>
</dbReference>
<dbReference type="AlphaFoldDB" id="A0A2T8KPB3"/>
<sequence>MGRVKICKAIWRIAATDRGSSAGQHGADSGVSSLPSSLAQRNFRRPADRPSSHVPLDASRTRVGGCRCSPAAAAAGAREGNMCVRVWELLFIR</sequence>
<evidence type="ECO:0000313" key="2">
    <source>
        <dbReference type="EMBL" id="PVH63994.1"/>
    </source>
</evidence>
<dbReference type="Gramene" id="PVH63994">
    <property type="protein sequence ID" value="PVH63994"/>
    <property type="gene ID" value="PAHAL_2G161300"/>
</dbReference>
<accession>A0A2T8KPB3</accession>
<gene>
    <name evidence="2" type="ORF">PAHAL_2G161300</name>
</gene>
<feature type="compositionally biased region" description="Polar residues" evidence="1">
    <location>
        <begin position="30"/>
        <end position="40"/>
    </location>
</feature>
<feature type="region of interest" description="Disordered" evidence="1">
    <location>
        <begin position="17"/>
        <end position="63"/>
    </location>
</feature>
<proteinExistence type="predicted"/>
<organism evidence="2">
    <name type="scientific">Panicum hallii</name>
    <dbReference type="NCBI Taxonomy" id="206008"/>
    <lineage>
        <taxon>Eukaryota</taxon>
        <taxon>Viridiplantae</taxon>
        <taxon>Streptophyta</taxon>
        <taxon>Embryophyta</taxon>
        <taxon>Tracheophyta</taxon>
        <taxon>Spermatophyta</taxon>
        <taxon>Magnoliopsida</taxon>
        <taxon>Liliopsida</taxon>
        <taxon>Poales</taxon>
        <taxon>Poaceae</taxon>
        <taxon>PACMAD clade</taxon>
        <taxon>Panicoideae</taxon>
        <taxon>Panicodae</taxon>
        <taxon>Paniceae</taxon>
        <taxon>Panicinae</taxon>
        <taxon>Panicum</taxon>
        <taxon>Panicum sect. Panicum</taxon>
    </lineage>
</organism>